<evidence type="ECO:0000256" key="2">
    <source>
        <dbReference type="ARBA" id="ARBA00022679"/>
    </source>
</evidence>
<dbReference type="InterPro" id="IPR019786">
    <property type="entry name" value="Zinc_finger_PHD-type_CS"/>
</dbReference>
<keyword evidence="5" id="KW-0862">Zinc</keyword>
<accession>A0A5C7HHN2</accession>
<dbReference type="InterPro" id="IPR003889">
    <property type="entry name" value="FYrich_C"/>
</dbReference>
<dbReference type="PANTHER" id="PTHR47162:SF10">
    <property type="entry name" value="METHYL-CPG-BINDING DOMAIN-CONTAINING PROTEIN 9 ISOFORM X1"/>
    <property type="match status" value="1"/>
</dbReference>
<evidence type="ECO:0000256" key="4">
    <source>
        <dbReference type="ARBA" id="ARBA00022771"/>
    </source>
</evidence>
<dbReference type="Pfam" id="PF00628">
    <property type="entry name" value="PHD"/>
    <property type="match status" value="1"/>
</dbReference>
<dbReference type="GO" id="GO:0140993">
    <property type="term" value="F:histone modifying activity"/>
    <property type="evidence" value="ECO:0007669"/>
    <property type="project" value="UniProtKB-ARBA"/>
</dbReference>
<keyword evidence="7" id="KW-0103">Bromodomain</keyword>
<organism evidence="14 15">
    <name type="scientific">Acer yangbiense</name>
    <dbReference type="NCBI Taxonomy" id="1000413"/>
    <lineage>
        <taxon>Eukaryota</taxon>
        <taxon>Viridiplantae</taxon>
        <taxon>Streptophyta</taxon>
        <taxon>Embryophyta</taxon>
        <taxon>Tracheophyta</taxon>
        <taxon>Spermatophyta</taxon>
        <taxon>Magnoliopsida</taxon>
        <taxon>eudicotyledons</taxon>
        <taxon>Gunneridae</taxon>
        <taxon>Pentapetalae</taxon>
        <taxon>rosids</taxon>
        <taxon>malvids</taxon>
        <taxon>Sapindales</taxon>
        <taxon>Sapindaceae</taxon>
        <taxon>Hippocastanoideae</taxon>
        <taxon>Acereae</taxon>
        <taxon>Acer</taxon>
    </lineage>
</organism>
<feature type="region of interest" description="Disordered" evidence="12">
    <location>
        <begin position="1266"/>
        <end position="1297"/>
    </location>
</feature>
<evidence type="ECO:0000313" key="14">
    <source>
        <dbReference type="EMBL" id="TXG56318.1"/>
    </source>
</evidence>
<dbReference type="GO" id="GO:0016740">
    <property type="term" value="F:transferase activity"/>
    <property type="evidence" value="ECO:0007669"/>
    <property type="project" value="UniProtKB-KW"/>
</dbReference>
<protein>
    <recommendedName>
        <fullName evidence="13">PHD-type domain-containing protein</fullName>
    </recommendedName>
</protein>
<dbReference type="Pfam" id="PF15612">
    <property type="entry name" value="WHIM1"/>
    <property type="match status" value="1"/>
</dbReference>
<evidence type="ECO:0000256" key="12">
    <source>
        <dbReference type="SAM" id="MobiDB-lite"/>
    </source>
</evidence>
<keyword evidence="4 11" id="KW-0863">Zinc-finger</keyword>
<feature type="compositionally biased region" description="Gly residues" evidence="12">
    <location>
        <begin position="41"/>
        <end position="51"/>
    </location>
</feature>
<reference evidence="15" key="1">
    <citation type="journal article" date="2019" name="Gigascience">
        <title>De novo genome assembly of the endangered Acer yangbiense, a plant species with extremely small populations endemic to Yunnan Province, China.</title>
        <authorList>
            <person name="Yang J."/>
            <person name="Wariss H.M."/>
            <person name="Tao L."/>
            <person name="Zhang R."/>
            <person name="Yun Q."/>
            <person name="Hollingsworth P."/>
            <person name="Dao Z."/>
            <person name="Luo G."/>
            <person name="Guo H."/>
            <person name="Ma Y."/>
            <person name="Sun W."/>
        </authorList>
    </citation>
    <scope>NUCLEOTIDE SEQUENCE [LARGE SCALE GENOMIC DNA]</scope>
    <source>
        <strain evidence="15">cv. Malutang</strain>
    </source>
</reference>
<keyword evidence="15" id="KW-1185">Reference proteome</keyword>
<feature type="compositionally biased region" description="Basic and acidic residues" evidence="12">
    <location>
        <begin position="2007"/>
        <end position="2020"/>
    </location>
</feature>
<evidence type="ECO:0000256" key="8">
    <source>
        <dbReference type="ARBA" id="ARBA00023125"/>
    </source>
</evidence>
<evidence type="ECO:0000256" key="10">
    <source>
        <dbReference type="ARBA" id="ARBA00023242"/>
    </source>
</evidence>
<dbReference type="PANTHER" id="PTHR47162">
    <property type="entry name" value="OS02G0192300 PROTEIN"/>
    <property type="match status" value="1"/>
</dbReference>
<dbReference type="SUPFAM" id="SSF57903">
    <property type="entry name" value="FYVE/PHD zinc finger"/>
    <property type="match status" value="1"/>
</dbReference>
<evidence type="ECO:0000256" key="7">
    <source>
        <dbReference type="ARBA" id="ARBA00023117"/>
    </source>
</evidence>
<dbReference type="GO" id="GO:0000785">
    <property type="term" value="C:chromatin"/>
    <property type="evidence" value="ECO:0007669"/>
    <property type="project" value="UniProtKB-ARBA"/>
</dbReference>
<evidence type="ECO:0000313" key="15">
    <source>
        <dbReference type="Proteomes" id="UP000323000"/>
    </source>
</evidence>
<dbReference type="PROSITE" id="PS01359">
    <property type="entry name" value="ZF_PHD_1"/>
    <property type="match status" value="1"/>
</dbReference>
<dbReference type="SUPFAM" id="SSF47370">
    <property type="entry name" value="Bromodomain"/>
    <property type="match status" value="1"/>
</dbReference>
<feature type="compositionally biased region" description="Basic residues" evidence="12">
    <location>
        <begin position="2032"/>
        <end position="2042"/>
    </location>
</feature>
<evidence type="ECO:0000256" key="6">
    <source>
        <dbReference type="ARBA" id="ARBA00023015"/>
    </source>
</evidence>
<dbReference type="CDD" id="cd15519">
    <property type="entry name" value="PHD1_Lid2p_like"/>
    <property type="match status" value="1"/>
</dbReference>
<keyword evidence="9" id="KW-0804">Transcription</keyword>
<dbReference type="GO" id="GO:0005634">
    <property type="term" value="C:nucleus"/>
    <property type="evidence" value="ECO:0007669"/>
    <property type="project" value="UniProtKB-SubCell"/>
</dbReference>
<proteinExistence type="predicted"/>
<dbReference type="PROSITE" id="PS51542">
    <property type="entry name" value="FYRN"/>
    <property type="match status" value="1"/>
</dbReference>
<sequence length="2042" mass="228100">MAPIELNSEESRCKPFEIDLNETPVCSPRETVSSAERIPAGGSGGGGGGRVGLLDINALPPSDEETTEFENSGVHGVRDSINYNSNNAQEKCSNVLYELNQFNVPKVPGSMTGFVLSGFEDIVQRKIDFSRNLKETDASSEVRERTHRLSYQNHHLGLVTNYHSPEPQNRSDVFALMQKGLHLNQIRKESLIFSQVSKECPESLNSSFGGEFSIGATPANSEAIGGCDPLQVGLPVQFEDFCVLAVGEVDPRPPYHSTSQIWPVGYRCSWHDKITGSLFACEVTDGGDFGPKFKVQRYPCSARPIPIGSTVLLRPSFNSHNGECQVDNDDTVRLDDDEYTNIHMLISDDSPPHLECNILSDLGNDFDEAHASETRNGLQTKSNCPSGRPTTSYIELEDDIGEFVVEGRSSSSVWRKASEKLVHACHKVYEQTGACKLCCKHDLLRMWSSSCFVSVNDDATENSDSLDKFCCLSGPIDIPHLIRNNDELDTSCKALVKWLDQDRFGLDVGFVQEIIEQHPRVYICAEYILLNKRINKSISQTAGSGFLRVTRKGHLHEREADCSPLRGCKRPRERVVENPVMKSCFPPGKPLSSKLPTELIGDVFQSWELLWRFSEVMGLEEPLSFKELEEELIYGHSSTLRRSSSTVPQENEHACVAMETESLREAAHVKEASNTNSGCSGVALVNVLCSLLKILLGELQSKVANFVDSNFDGGETKSRRRRKKDVDNSMSAKKVMLDLLPINGLTWPELARRYVLTVSSMEGNLDIVDFVNHENGKAFHCLRGDGRTIRGSLPGVAGMEADALLLAEATKRIFGALKSKNDISSVDYNESDAIVGHITVKVSDSGIPEWAQVLEPVRKLPTNVGARIRKCVYEALNKDPPEWAKKRLEHSISKEVYKGNASGPTKKAVISVLADVCGETQQQQKPNRKRRNKSFSSVSDVIMKQCRKVLRCSVVADEEKVFCNLLGRTLLNTSDNDDEGLLGFPAMVSRPLDFRTIDLRLAFGAYSGSHEAFLEDVREVWHHIRTAYSDQSDLLQLAEKLSQDFEVLYEKEVLSLVQKFSNYPNIDSLNTEAKKEIEEIFESACEIPKAPWDEGVCKVCGIDKDDDNVLLCDTCDSGYHTYCLTPPLSRVPEGNWYCPSCFTGHYNNQYNSQVPQVISRSQKRRYHGEISRGFMESLSHLATTMEMRDYWEYTARERIFLLKFLCDELLNSAVVREHLEQCASVSADLQQKLRSLYLEWRNLKFREEIITGKVARVNSSVFGGAGKSGPEGAASVRTNNRKSMRQMPRESSHFSSLPSDLVLPEDCLQRNGADDSRKQPFWLYSKGNSTKHPCYSGNQVGGGPCTDFQLHQQYDKDNSLRIDNSPNEPLLSAPQIQKLDSAGELLDWSNLNREQELQKGGNNGSVLPSCEVPQSHISSNTVRSHVAEHLCAKNVNCENQLPGHLSIVQPDTNESQTREIGSELKNLQDSIACLESQLLAVSLRKEPLGRDSAGRLYWAYSRPGISPWLVVDGTMLLQQGNITNEHRDPFANNSTLKYSPFETRNKGIPTSSSWFSYQSDAEIEELVEWLTDSDVKERELAESILRWRRIGYKDSNETGNFVQDESLPSPSNRINSGTTVNSNVLITNASVALKKKHDPCLELEASKIQTRQYQNAELTCTERMYRCECLEPVWPSRCHCCWCHQSFLSRDELKEHNDGTCNSGASASQNSKVNDSVAKEKGMTGTEKLFEECMSGRVKHETGMKLFGFTKESICPYDIDEISAKFVTESSIKELVQEIGLIGSNGIPSFVPSASPYLSDPALKLDVIQGGESPDLENHMKRPVQGNKNSSTKHDSISNNSIRRCIVSGNDEEEVKIRRLNPIFVNERRDQSLIFRKPKLGIGNDSSLRPLKGKSIQILKQLKINLLDMDAAVPEEALRSSKASWEKRCAWRAFVKSAKTIFEMVQATIVFEDMIKTDYLRNGWWYWSSLSAAANIATVSSLALRLYTLDAAIVYERPSAISDSTEIPEHGGQSDKDTSPCKESTNGTKPSKPAKRRKDLVE</sequence>
<dbReference type="GO" id="GO:0003677">
    <property type="term" value="F:DNA binding"/>
    <property type="evidence" value="ECO:0007669"/>
    <property type="project" value="UniProtKB-KW"/>
</dbReference>
<keyword evidence="10" id="KW-0539">Nucleus</keyword>
<dbReference type="Proteomes" id="UP000323000">
    <property type="component" value="Chromosome 8"/>
</dbReference>
<dbReference type="InterPro" id="IPR036427">
    <property type="entry name" value="Bromodomain-like_sf"/>
</dbReference>
<keyword evidence="8" id="KW-0238">DNA-binding</keyword>
<dbReference type="InterPro" id="IPR001965">
    <property type="entry name" value="Znf_PHD"/>
</dbReference>
<dbReference type="InterPro" id="IPR028942">
    <property type="entry name" value="WHIM1_dom"/>
</dbReference>
<evidence type="ECO:0000256" key="1">
    <source>
        <dbReference type="ARBA" id="ARBA00004123"/>
    </source>
</evidence>
<dbReference type="PROSITE" id="PS50016">
    <property type="entry name" value="ZF_PHD_2"/>
    <property type="match status" value="1"/>
</dbReference>
<gene>
    <name evidence="14" type="ORF">EZV62_017631</name>
</gene>
<comment type="subcellular location">
    <subcellularLocation>
        <location evidence="1">Nucleus</location>
    </subcellularLocation>
</comment>
<dbReference type="GO" id="GO:0008270">
    <property type="term" value="F:zinc ion binding"/>
    <property type="evidence" value="ECO:0007669"/>
    <property type="project" value="UniProtKB-KW"/>
</dbReference>
<dbReference type="OrthoDB" id="1903104at2759"/>
<feature type="region of interest" description="Disordered" evidence="12">
    <location>
        <begin position="27"/>
        <end position="51"/>
    </location>
</feature>
<evidence type="ECO:0000256" key="11">
    <source>
        <dbReference type="PROSITE-ProRule" id="PRU00146"/>
    </source>
</evidence>
<keyword evidence="2" id="KW-0808">Transferase</keyword>
<evidence type="ECO:0000256" key="3">
    <source>
        <dbReference type="ARBA" id="ARBA00022723"/>
    </source>
</evidence>
<feature type="region of interest" description="Disordered" evidence="12">
    <location>
        <begin position="1811"/>
        <end position="1836"/>
    </location>
</feature>
<dbReference type="InterPro" id="IPR013083">
    <property type="entry name" value="Znf_RING/FYVE/PHD"/>
</dbReference>
<feature type="region of interest" description="Disordered" evidence="12">
    <location>
        <begin position="2003"/>
        <end position="2042"/>
    </location>
</feature>
<dbReference type="GO" id="GO:0048731">
    <property type="term" value="P:system development"/>
    <property type="evidence" value="ECO:0007669"/>
    <property type="project" value="UniProtKB-ARBA"/>
</dbReference>
<dbReference type="InterPro" id="IPR028941">
    <property type="entry name" value="WHIM2_dom"/>
</dbReference>
<feature type="domain" description="PHD-type" evidence="13">
    <location>
        <begin position="1094"/>
        <end position="1144"/>
    </location>
</feature>
<comment type="caution">
    <text evidence="14">The sequence shown here is derived from an EMBL/GenBank/DDBJ whole genome shotgun (WGS) entry which is preliminary data.</text>
</comment>
<evidence type="ECO:0000256" key="5">
    <source>
        <dbReference type="ARBA" id="ARBA00022833"/>
    </source>
</evidence>
<evidence type="ECO:0000259" key="13">
    <source>
        <dbReference type="PROSITE" id="PS50016"/>
    </source>
</evidence>
<dbReference type="Gene3D" id="1.20.920.10">
    <property type="entry name" value="Bromodomain-like"/>
    <property type="match status" value="1"/>
</dbReference>
<keyword evidence="3" id="KW-0479">Metal-binding</keyword>
<dbReference type="InterPro" id="IPR011011">
    <property type="entry name" value="Znf_FYVE_PHD"/>
</dbReference>
<dbReference type="SMART" id="SM00249">
    <property type="entry name" value="PHD"/>
    <property type="match status" value="1"/>
</dbReference>
<name>A0A5C7HHN2_9ROSI</name>
<dbReference type="InterPro" id="IPR003888">
    <property type="entry name" value="FYrich_N"/>
</dbReference>
<dbReference type="Gene3D" id="3.30.40.10">
    <property type="entry name" value="Zinc/RING finger domain, C3HC4 (zinc finger)"/>
    <property type="match status" value="1"/>
</dbReference>
<dbReference type="Gene3D" id="3.30.160.360">
    <property type="match status" value="1"/>
</dbReference>
<dbReference type="InterPro" id="IPR019787">
    <property type="entry name" value="Znf_PHD-finger"/>
</dbReference>
<evidence type="ECO:0000256" key="9">
    <source>
        <dbReference type="ARBA" id="ARBA00023163"/>
    </source>
</evidence>
<dbReference type="EMBL" id="VAHF01000008">
    <property type="protein sequence ID" value="TXG56318.1"/>
    <property type="molecule type" value="Genomic_DNA"/>
</dbReference>
<dbReference type="PROSITE" id="PS51543">
    <property type="entry name" value="FYRC"/>
    <property type="match status" value="1"/>
</dbReference>
<keyword evidence="6" id="KW-0805">Transcription regulation</keyword>
<dbReference type="Pfam" id="PF15613">
    <property type="entry name" value="WSD"/>
    <property type="match status" value="1"/>
</dbReference>